<protein>
    <recommendedName>
        <fullName evidence="1">Transposase DDE domain-containing protein</fullName>
    </recommendedName>
</protein>
<comment type="caution">
    <text evidence="2">The sequence shown here is derived from an EMBL/GenBank/DDBJ whole genome shotgun (WGS) entry which is preliminary data.</text>
</comment>
<organism evidence="2 3">
    <name type="scientific">Candidatus Enterovibrio escicola</name>
    <dbReference type="NCBI Taxonomy" id="1927127"/>
    <lineage>
        <taxon>Bacteria</taxon>
        <taxon>Pseudomonadati</taxon>
        <taxon>Pseudomonadota</taxon>
        <taxon>Gammaproteobacteria</taxon>
        <taxon>Vibrionales</taxon>
        <taxon>Vibrionaceae</taxon>
        <taxon>Enterovibrio</taxon>
    </lineage>
</organism>
<feature type="domain" description="Transposase DDE" evidence="1">
    <location>
        <begin position="2"/>
        <end position="23"/>
    </location>
</feature>
<gene>
    <name evidence="2" type="ORF">BTN49_3015</name>
</gene>
<dbReference type="AlphaFoldDB" id="A0A2A5SZZ1"/>
<dbReference type="Pfam" id="PF13612">
    <property type="entry name" value="DDE_Tnp_1_3"/>
    <property type="match status" value="1"/>
</dbReference>
<evidence type="ECO:0000313" key="3">
    <source>
        <dbReference type="Proteomes" id="UP000219020"/>
    </source>
</evidence>
<keyword evidence="3" id="KW-1185">Reference proteome</keyword>
<name>A0A2A5SZZ1_9GAMM</name>
<proteinExistence type="predicted"/>
<reference evidence="3" key="1">
    <citation type="submission" date="2017-04" db="EMBL/GenBank/DDBJ databases">
        <title>Genome evolution of the luminous symbionts of deep sea anglerfish.</title>
        <authorList>
            <person name="Hendry T.A."/>
        </authorList>
    </citation>
    <scope>NUCLEOTIDE SEQUENCE [LARGE SCALE GENOMIC DNA]</scope>
</reference>
<dbReference type="Proteomes" id="UP000219020">
    <property type="component" value="Unassembled WGS sequence"/>
</dbReference>
<evidence type="ECO:0000313" key="2">
    <source>
        <dbReference type="EMBL" id="PCS21475.1"/>
    </source>
</evidence>
<sequence length="48" mass="5619">MIIETVFDQLNNISQIEYSRHRSCISFMVNLLAGLIAYSFQPKRRASR</sequence>
<dbReference type="EMBL" id="NBYY01000034">
    <property type="protein sequence ID" value="PCS21475.1"/>
    <property type="molecule type" value="Genomic_DNA"/>
</dbReference>
<evidence type="ECO:0000259" key="1">
    <source>
        <dbReference type="Pfam" id="PF13612"/>
    </source>
</evidence>
<accession>A0A2A5SZZ1</accession>
<dbReference type="InterPro" id="IPR025668">
    <property type="entry name" value="Tnp_DDE_dom"/>
</dbReference>